<sequence length="150" mass="16155">MSFTPFTLPESGNPPGAVVAGQYLIGQSAVDLLDPTASETSRLIARLVRCARSSHITIRITGVGDITHPFDVLTLDTGHTVVKIPATDSVLYLEHPTDIERFRHHIEAIEQGAATAEESLTILDNLTTKPQPHSTAEHVPAQVNTHTPPP</sequence>
<organism evidence="3 4">
    <name type="scientific">Actinokineospora diospyrosa</name>
    <dbReference type="NCBI Taxonomy" id="103728"/>
    <lineage>
        <taxon>Bacteria</taxon>
        <taxon>Bacillati</taxon>
        <taxon>Actinomycetota</taxon>
        <taxon>Actinomycetes</taxon>
        <taxon>Pseudonocardiales</taxon>
        <taxon>Pseudonocardiaceae</taxon>
        <taxon>Actinokineospora</taxon>
    </lineage>
</organism>
<gene>
    <name evidence="3" type="ORF">LV75_001750</name>
</gene>
<evidence type="ECO:0000313" key="3">
    <source>
        <dbReference type="EMBL" id="MCP2269262.1"/>
    </source>
</evidence>
<dbReference type="RefSeq" id="WP_253886268.1">
    <property type="nucleotide sequence ID" value="NZ_BAAAVB010000004.1"/>
</dbReference>
<reference evidence="3 4" key="1">
    <citation type="submission" date="2022-06" db="EMBL/GenBank/DDBJ databases">
        <title>Genomic Encyclopedia of Archaeal and Bacterial Type Strains, Phase II (KMG-II): from individual species to whole genera.</title>
        <authorList>
            <person name="Goeker M."/>
        </authorList>
    </citation>
    <scope>NUCLEOTIDE SEQUENCE [LARGE SCALE GENOMIC DNA]</scope>
    <source>
        <strain evidence="3 4">DSM 44255</strain>
    </source>
</reference>
<evidence type="ECO:0000313" key="4">
    <source>
        <dbReference type="Proteomes" id="UP001205185"/>
    </source>
</evidence>
<name>A0ABT1I9F7_9PSEU</name>
<dbReference type="Proteomes" id="UP001205185">
    <property type="component" value="Unassembled WGS sequence"/>
</dbReference>
<evidence type="ECO:0000259" key="2">
    <source>
        <dbReference type="Pfam" id="PF19054"/>
    </source>
</evidence>
<dbReference type="InterPro" id="IPR043917">
    <property type="entry name" value="DUF5753"/>
</dbReference>
<evidence type="ECO:0000256" key="1">
    <source>
        <dbReference type="SAM" id="MobiDB-lite"/>
    </source>
</evidence>
<comment type="caution">
    <text evidence="3">The sequence shown here is derived from an EMBL/GenBank/DDBJ whole genome shotgun (WGS) entry which is preliminary data.</text>
</comment>
<dbReference type="EMBL" id="JAMTCO010000004">
    <property type="protein sequence ID" value="MCP2269262.1"/>
    <property type="molecule type" value="Genomic_DNA"/>
</dbReference>
<feature type="domain" description="DUF5753" evidence="2">
    <location>
        <begin position="42"/>
        <end position="124"/>
    </location>
</feature>
<accession>A0ABT1I9F7</accession>
<protein>
    <recommendedName>
        <fullName evidence="2">DUF5753 domain-containing protein</fullName>
    </recommendedName>
</protein>
<proteinExistence type="predicted"/>
<dbReference type="Pfam" id="PF19054">
    <property type="entry name" value="DUF5753"/>
    <property type="match status" value="1"/>
</dbReference>
<feature type="region of interest" description="Disordered" evidence="1">
    <location>
        <begin position="127"/>
        <end position="150"/>
    </location>
</feature>
<keyword evidence="4" id="KW-1185">Reference proteome</keyword>